<accession>A0AA39ZG48</accession>
<evidence type="ECO:0000256" key="2">
    <source>
        <dbReference type="ARBA" id="ARBA00022553"/>
    </source>
</evidence>
<feature type="compositionally biased region" description="Polar residues" evidence="6">
    <location>
        <begin position="854"/>
        <end position="865"/>
    </location>
</feature>
<feature type="region of interest" description="Disordered" evidence="6">
    <location>
        <begin position="353"/>
        <end position="435"/>
    </location>
</feature>
<evidence type="ECO:0000256" key="4">
    <source>
        <dbReference type="ARBA" id="ARBA00022786"/>
    </source>
</evidence>
<evidence type="ECO:0000256" key="6">
    <source>
        <dbReference type="SAM" id="MobiDB-lite"/>
    </source>
</evidence>
<organism evidence="8 9">
    <name type="scientific">Cercophora samala</name>
    <dbReference type="NCBI Taxonomy" id="330535"/>
    <lineage>
        <taxon>Eukaryota</taxon>
        <taxon>Fungi</taxon>
        <taxon>Dikarya</taxon>
        <taxon>Ascomycota</taxon>
        <taxon>Pezizomycotina</taxon>
        <taxon>Sordariomycetes</taxon>
        <taxon>Sordariomycetidae</taxon>
        <taxon>Sordariales</taxon>
        <taxon>Lasiosphaeriaceae</taxon>
        <taxon>Cercophora</taxon>
    </lineage>
</organism>
<keyword evidence="9" id="KW-1185">Reference proteome</keyword>
<feature type="region of interest" description="Disordered" evidence="6">
    <location>
        <begin position="914"/>
        <end position="1080"/>
    </location>
</feature>
<feature type="compositionally biased region" description="Polar residues" evidence="6">
    <location>
        <begin position="390"/>
        <end position="415"/>
    </location>
</feature>
<dbReference type="GO" id="GO:0006508">
    <property type="term" value="P:proteolysis"/>
    <property type="evidence" value="ECO:0007669"/>
    <property type="project" value="UniProtKB-KW"/>
</dbReference>
<keyword evidence="4" id="KW-0833">Ubl conjugation pathway</keyword>
<keyword evidence="5" id="KW-0378">Hydrolase</keyword>
<feature type="domain" description="Ubiquitin-like protease family profile" evidence="7">
    <location>
        <begin position="479"/>
        <end position="714"/>
    </location>
</feature>
<feature type="compositionally biased region" description="Polar residues" evidence="6">
    <location>
        <begin position="988"/>
        <end position="1018"/>
    </location>
</feature>
<dbReference type="GO" id="GO:0070139">
    <property type="term" value="F:SUMO-specific endopeptidase activity"/>
    <property type="evidence" value="ECO:0007669"/>
    <property type="project" value="TreeGrafter"/>
</dbReference>
<evidence type="ECO:0000259" key="7">
    <source>
        <dbReference type="PROSITE" id="PS50600"/>
    </source>
</evidence>
<dbReference type="GO" id="GO:0016926">
    <property type="term" value="P:protein desumoylation"/>
    <property type="evidence" value="ECO:0007669"/>
    <property type="project" value="TreeGrafter"/>
</dbReference>
<name>A0AA39ZG48_9PEZI</name>
<feature type="compositionally biased region" description="Basic and acidic residues" evidence="6">
    <location>
        <begin position="24"/>
        <end position="45"/>
    </location>
</feature>
<dbReference type="Pfam" id="PF02902">
    <property type="entry name" value="Peptidase_C48"/>
    <property type="match status" value="1"/>
</dbReference>
<feature type="region of interest" description="Disordered" evidence="6">
    <location>
        <begin position="760"/>
        <end position="809"/>
    </location>
</feature>
<dbReference type="SUPFAM" id="SSF54001">
    <property type="entry name" value="Cysteine proteinases"/>
    <property type="match status" value="1"/>
</dbReference>
<dbReference type="InterPro" id="IPR038765">
    <property type="entry name" value="Papain-like_cys_pep_sf"/>
</dbReference>
<sequence>MSIRSALKSLNPWGGKAVNTLDTSPHKKPERPRSSHSNDSRETPPTKRQKTSRYTEVLPRGPEEAIDEFPHQQIQPRGHTYSPSISLSPISSHGSIWNSNTMSEHQGRGDRRRRHKPLGSNKGRSPTEDIPSLFNQGHIVPDSQSQTRFRVKADAADLEIMMGGRSTHLPPAQPTGKKRLSHETHEPDELAMVHTSNNGKKRQPGPSISRRGEIIPTRFSKTEPERYTVSAAVCFREYRYVTAQHGPCFLQATFDGHQSELRAFTREGQPHPVQKWLKITKKIKSLHFHSSSSIIKVSQATDASLDVGHLLIIEFATPQDAESVASWAERVLGVKVLEEDSIKLQKAYDKVQGEVNRTTPRSMPGKATGAGSPGAQPFDAVKAQGIRASISPSQASPSNKPRTTIRGSMQVSEPTTPKPVATYGGRSLRSTQRSTTDATFTPIDVDLSLSPEIPPPPRWSVQNKDWLENWQTPLQFGRVQVTKDDIPRLDEGQYLNDSIIEFGLKYLIEKFDLKHPDLSKRVYMHNSFFYASLTGDGGNQFKYDNVKRWTAKVDLLSYDYIVVPINQHFHWWVAIICNPGKLDPAARQKPEEVAVPVDVEMTDAPEPVRSDVLDVIATEKPESRTLVSAQPKQRKSAYSFDDPRIILLDSLGSGHGPVVKNLRQYLVAEFKDKRNTVLEPTDLPARLGMKAVNIPQQSNLTDCGVYVLGYVQEFVKDPDTFVKALLSKERQEWAFSAPSLREIWRSTLFCEKRRQNNLMSGNREKSLPANSANLNISPSSGLRMATGEGNQSSGETARPVEEASQSADIATHSMKTAAEPMQEPTGHVIEATQPVQMATEYTQEPAGRVLESTEGVQETVPLQKSSPRDFDADMGKRMDLVVSIEDPIEDSPTPEPPQITDLSMISESSISRLPEHTTHVAKPKKRSTSKIAALPVHQSSQVEDDEVVLVPSGHPDSKLFTARISSSPAAPKKAVDMAVEELDAKSFYNKSTTPPGYTKNTKARQPTRQGPVMSQSSPARAPHPKRPDASSPPTGASDSKRPGSGSTPNGASLPKRPGANSPPTVGSQARYFNSTMSPARRQRVATNVAPAYTSMAFAPTREATVTDNLATVKHHEPIHIDSD</sequence>
<evidence type="ECO:0000313" key="8">
    <source>
        <dbReference type="EMBL" id="KAK0670438.1"/>
    </source>
</evidence>
<evidence type="ECO:0000256" key="5">
    <source>
        <dbReference type="ARBA" id="ARBA00022801"/>
    </source>
</evidence>
<feature type="compositionally biased region" description="Basic residues" evidence="6">
    <location>
        <begin position="919"/>
        <end position="928"/>
    </location>
</feature>
<dbReference type="PROSITE" id="PS50600">
    <property type="entry name" value="ULP_PROTEASE"/>
    <property type="match status" value="1"/>
</dbReference>
<dbReference type="EMBL" id="JAULSY010000031">
    <property type="protein sequence ID" value="KAK0670438.1"/>
    <property type="molecule type" value="Genomic_DNA"/>
</dbReference>
<dbReference type="GO" id="GO:0005737">
    <property type="term" value="C:cytoplasm"/>
    <property type="evidence" value="ECO:0007669"/>
    <property type="project" value="TreeGrafter"/>
</dbReference>
<evidence type="ECO:0000313" key="9">
    <source>
        <dbReference type="Proteomes" id="UP001174997"/>
    </source>
</evidence>
<dbReference type="InterPro" id="IPR003653">
    <property type="entry name" value="Peptidase_C48_C"/>
</dbReference>
<feature type="compositionally biased region" description="Low complexity" evidence="6">
    <location>
        <begin position="82"/>
        <end position="96"/>
    </location>
</feature>
<feature type="compositionally biased region" description="Polar residues" evidence="6">
    <location>
        <begin position="1061"/>
        <end position="1077"/>
    </location>
</feature>
<dbReference type="InterPro" id="IPR057501">
    <property type="entry name" value="DeUb_enz_PH"/>
</dbReference>
<comment type="caution">
    <text evidence="8">The sequence shown here is derived from an EMBL/GenBank/DDBJ whole genome shotgun (WGS) entry which is preliminary data.</text>
</comment>
<dbReference type="Gene3D" id="3.40.395.10">
    <property type="entry name" value="Adenoviral Proteinase, Chain A"/>
    <property type="match status" value="1"/>
</dbReference>
<dbReference type="AlphaFoldDB" id="A0AA39ZG48"/>
<comment type="similarity">
    <text evidence="1">Belongs to the peptidase C48 family.</text>
</comment>
<protein>
    <submittedName>
        <fullName evidence="8">Ubiquitin-like-specific protease</fullName>
    </submittedName>
</protein>
<keyword evidence="2" id="KW-0597">Phosphoprotein</keyword>
<feature type="compositionally biased region" description="Polar residues" evidence="6">
    <location>
        <begin position="768"/>
        <end position="780"/>
    </location>
</feature>
<evidence type="ECO:0000256" key="1">
    <source>
        <dbReference type="ARBA" id="ARBA00005234"/>
    </source>
</evidence>
<gene>
    <name evidence="8" type="ORF">QBC41DRAFT_74343</name>
</gene>
<proteinExistence type="inferred from homology"/>
<reference evidence="8" key="1">
    <citation type="submission" date="2023-06" db="EMBL/GenBank/DDBJ databases">
        <title>Genome-scale phylogeny and comparative genomics of the fungal order Sordariales.</title>
        <authorList>
            <consortium name="Lawrence Berkeley National Laboratory"/>
            <person name="Hensen N."/>
            <person name="Bonometti L."/>
            <person name="Westerberg I."/>
            <person name="Brannstrom I.O."/>
            <person name="Guillou S."/>
            <person name="Cros-Aarteil S."/>
            <person name="Calhoun S."/>
            <person name="Haridas S."/>
            <person name="Kuo A."/>
            <person name="Mondo S."/>
            <person name="Pangilinan J."/>
            <person name="Riley R."/>
            <person name="Labutti K."/>
            <person name="Andreopoulos B."/>
            <person name="Lipzen A."/>
            <person name="Chen C."/>
            <person name="Yanf M."/>
            <person name="Daum C."/>
            <person name="Ng V."/>
            <person name="Clum A."/>
            <person name="Steindorff A."/>
            <person name="Ohm R."/>
            <person name="Martin F."/>
            <person name="Silar P."/>
            <person name="Natvig D."/>
            <person name="Lalanne C."/>
            <person name="Gautier V."/>
            <person name="Ament-Velasquez S.L."/>
            <person name="Kruys A."/>
            <person name="Hutchinson M.I."/>
            <person name="Powell A.J."/>
            <person name="Barry K."/>
            <person name="Miller A.N."/>
            <person name="Grigoriev I.V."/>
            <person name="Debuchy R."/>
            <person name="Gladieux P."/>
            <person name="Thoren M.H."/>
            <person name="Johannesson H."/>
        </authorList>
    </citation>
    <scope>NUCLEOTIDE SEQUENCE</scope>
    <source>
        <strain evidence="8">CBS 307.81</strain>
    </source>
</reference>
<dbReference type="PANTHER" id="PTHR46896">
    <property type="entry name" value="SENTRIN-SPECIFIC PROTEASE"/>
    <property type="match status" value="1"/>
</dbReference>
<dbReference type="Pfam" id="PF25424">
    <property type="entry name" value="PH_35"/>
    <property type="match status" value="1"/>
</dbReference>
<feature type="region of interest" description="Disordered" evidence="6">
    <location>
        <begin position="851"/>
        <end position="872"/>
    </location>
</feature>
<evidence type="ECO:0000256" key="3">
    <source>
        <dbReference type="ARBA" id="ARBA00022670"/>
    </source>
</evidence>
<dbReference type="InterPro" id="IPR051947">
    <property type="entry name" value="Sentrin-specific_protease"/>
</dbReference>
<keyword evidence="3 8" id="KW-0645">Protease</keyword>
<dbReference type="GO" id="GO:0005634">
    <property type="term" value="C:nucleus"/>
    <property type="evidence" value="ECO:0007669"/>
    <property type="project" value="TreeGrafter"/>
</dbReference>
<dbReference type="PANTHER" id="PTHR46896:SF3">
    <property type="entry name" value="FI06413P-RELATED"/>
    <property type="match status" value="1"/>
</dbReference>
<dbReference type="Proteomes" id="UP001174997">
    <property type="component" value="Unassembled WGS sequence"/>
</dbReference>
<feature type="region of interest" description="Disordered" evidence="6">
    <location>
        <begin position="1"/>
        <end position="139"/>
    </location>
</feature>